<reference evidence="10 11" key="2">
    <citation type="submission" date="2019-03" db="EMBL/GenBank/DDBJ databases">
        <title>Genomic Encyclopedia of Type Strains, Phase IV (KMG-IV): sequencing the most valuable type-strain genomes for metagenomic binning, comparative biology and taxonomic classification.</title>
        <authorList>
            <person name="Goeker M."/>
        </authorList>
    </citation>
    <scope>NUCLEOTIDE SEQUENCE [LARGE SCALE GENOMIC DNA]</scope>
    <source>
        <strain evidence="10 11">DSM 103426</strain>
    </source>
</reference>
<dbReference type="RefSeq" id="WP_116441661.1">
    <property type="nucleotide sequence ID" value="NZ_BHEO01000008.1"/>
</dbReference>
<reference evidence="9 12" key="1">
    <citation type="journal article" date="2018" name="Int. J. Syst. Evol. Microbiol.">
        <title>Draft Genome Sequence of Faecalimonas umbilicata JCM 30896T, an Acetate-Producing Bacterium Isolated from Human Feces.</title>
        <authorList>
            <person name="Sakamoto M."/>
            <person name="Ikeyama N."/>
            <person name="Yuki M."/>
            <person name="Ohkuma M."/>
        </authorList>
    </citation>
    <scope>NUCLEOTIDE SEQUENCE [LARGE SCALE GENOMIC DNA]</scope>
    <source>
        <strain evidence="9 12">EGH7</strain>
    </source>
</reference>
<comment type="similarity">
    <text evidence="2">Belongs to the ZIP transporter (TC 2.A.5) family.</text>
</comment>
<feature type="transmembrane region" description="Helical" evidence="8">
    <location>
        <begin position="6"/>
        <end position="26"/>
    </location>
</feature>
<sequence length="263" mass="27737">MLDFNTIAGVSIPFVGTTLGAAMVFFMKDKIHPLLQKALLGFSSGVMMAASVWSLLIPAMDLSTERGMGKFSFLPAISGLLIGILLLLLCDRLIPHLHLNQTQPEGPKSSLQKTTMMILAVAIHNLPEGMAVGAVFAGLKNAGTEVTLASAFALSVGIAIQNFPEGAIISMPLKSEGISRRKSFLYGTLSGLVEPFGAIAVILLSDFLIPLLPYLLSFAAGAMIYVIVEEIIPEASEGTHSNIATIGFAVGFCVMMILDVALG</sequence>
<evidence type="ECO:0000256" key="8">
    <source>
        <dbReference type="SAM" id="Phobius"/>
    </source>
</evidence>
<evidence type="ECO:0000313" key="9">
    <source>
        <dbReference type="EMBL" id="GBU05082.1"/>
    </source>
</evidence>
<evidence type="ECO:0000256" key="1">
    <source>
        <dbReference type="ARBA" id="ARBA00004651"/>
    </source>
</evidence>
<evidence type="ECO:0000256" key="4">
    <source>
        <dbReference type="ARBA" id="ARBA00022692"/>
    </source>
</evidence>
<dbReference type="PANTHER" id="PTHR11040">
    <property type="entry name" value="ZINC/IRON TRANSPORTER"/>
    <property type="match status" value="1"/>
</dbReference>
<feature type="transmembrane region" description="Helical" evidence="8">
    <location>
        <begin position="211"/>
        <end position="228"/>
    </location>
</feature>
<dbReference type="EMBL" id="BHEO01000008">
    <property type="protein sequence ID" value="GBU05082.1"/>
    <property type="molecule type" value="Genomic_DNA"/>
</dbReference>
<keyword evidence="5" id="KW-0862">Zinc</keyword>
<dbReference type="InterPro" id="IPR003689">
    <property type="entry name" value="ZIP"/>
</dbReference>
<dbReference type="PANTHER" id="PTHR11040:SF211">
    <property type="entry name" value="ZINC TRANSPORTER ZIP11"/>
    <property type="match status" value="1"/>
</dbReference>
<feature type="transmembrane region" description="Helical" evidence="8">
    <location>
        <begin position="240"/>
        <end position="262"/>
    </location>
</feature>
<evidence type="ECO:0000256" key="6">
    <source>
        <dbReference type="ARBA" id="ARBA00022989"/>
    </source>
</evidence>
<keyword evidence="4 8" id="KW-0812">Transmembrane</keyword>
<dbReference type="GO" id="GO:0005385">
    <property type="term" value="F:zinc ion transmembrane transporter activity"/>
    <property type="evidence" value="ECO:0007669"/>
    <property type="project" value="TreeGrafter"/>
</dbReference>
<keyword evidence="12" id="KW-1185">Reference proteome</keyword>
<dbReference type="Proteomes" id="UP000294613">
    <property type="component" value="Unassembled WGS sequence"/>
</dbReference>
<feature type="transmembrane region" description="Helical" evidence="8">
    <location>
        <begin position="38"/>
        <end position="60"/>
    </location>
</feature>
<dbReference type="Pfam" id="PF02535">
    <property type="entry name" value="Zip"/>
    <property type="match status" value="1"/>
</dbReference>
<keyword evidence="7 8" id="KW-0472">Membrane</keyword>
<evidence type="ECO:0000256" key="2">
    <source>
        <dbReference type="ARBA" id="ARBA00006939"/>
    </source>
</evidence>
<evidence type="ECO:0000313" key="11">
    <source>
        <dbReference type="Proteomes" id="UP000294613"/>
    </source>
</evidence>
<proteinExistence type="inferred from homology"/>
<gene>
    <name evidence="10" type="ORF">EDD74_10784</name>
    <name evidence="9" type="ORF">FAEUMB_16230</name>
</gene>
<dbReference type="EMBL" id="SLZV01000007">
    <property type="protein sequence ID" value="TCS68693.1"/>
    <property type="molecule type" value="Genomic_DNA"/>
</dbReference>
<dbReference type="AlphaFoldDB" id="A0A4R3JPN3"/>
<organism evidence="10 11">
    <name type="scientific">Faecalimonas umbilicata</name>
    <dbReference type="NCBI Taxonomy" id="1912855"/>
    <lineage>
        <taxon>Bacteria</taxon>
        <taxon>Bacillati</taxon>
        <taxon>Bacillota</taxon>
        <taxon>Clostridia</taxon>
        <taxon>Lachnospirales</taxon>
        <taxon>Lachnospiraceae</taxon>
        <taxon>Faecalimonas</taxon>
    </lineage>
</organism>
<keyword evidence="6 8" id="KW-1133">Transmembrane helix</keyword>
<dbReference type="Proteomes" id="UP000702954">
    <property type="component" value="Unassembled WGS sequence"/>
</dbReference>
<feature type="transmembrane region" description="Helical" evidence="8">
    <location>
        <begin position="184"/>
        <end position="205"/>
    </location>
</feature>
<name>A0A4R3JPN3_9FIRM</name>
<evidence type="ECO:0000313" key="12">
    <source>
        <dbReference type="Proteomes" id="UP000702954"/>
    </source>
</evidence>
<dbReference type="GO" id="GO:0005886">
    <property type="term" value="C:plasma membrane"/>
    <property type="evidence" value="ECO:0007669"/>
    <property type="project" value="UniProtKB-SubCell"/>
</dbReference>
<evidence type="ECO:0000256" key="3">
    <source>
        <dbReference type="ARBA" id="ARBA00022475"/>
    </source>
</evidence>
<feature type="transmembrane region" description="Helical" evidence="8">
    <location>
        <begin position="72"/>
        <end position="94"/>
    </location>
</feature>
<comment type="caution">
    <text evidence="10">The sequence shown here is derived from an EMBL/GenBank/DDBJ whole genome shotgun (WGS) entry which is preliminary data.</text>
</comment>
<evidence type="ECO:0000256" key="7">
    <source>
        <dbReference type="ARBA" id="ARBA00023136"/>
    </source>
</evidence>
<evidence type="ECO:0000256" key="5">
    <source>
        <dbReference type="ARBA" id="ARBA00022833"/>
    </source>
</evidence>
<protein>
    <submittedName>
        <fullName evidence="9 10">Zinc transporter</fullName>
    </submittedName>
</protein>
<keyword evidence="3" id="KW-1003">Cell membrane</keyword>
<evidence type="ECO:0000313" key="10">
    <source>
        <dbReference type="EMBL" id="TCS68693.1"/>
    </source>
</evidence>
<comment type="subcellular location">
    <subcellularLocation>
        <location evidence="1">Cell membrane</location>
        <topology evidence="1">Multi-pass membrane protein</topology>
    </subcellularLocation>
</comment>
<accession>A0A4R3JPN3</accession>